<dbReference type="Pfam" id="PF13469">
    <property type="entry name" value="Sulfotransfer_3"/>
    <property type="match status" value="1"/>
</dbReference>
<sequence>MSTDNPLDWTPPPRPDWLARVNEEGRGMDIASLVPLHPQELIDTAMANTGLSDFGKDEWREPFEVLVKAINEEAELNLFGRLMTRSDLLIWLQERLEIEEAYRRHPQIEDEIVDAPVFIVGQARSGTSILFELLSADSQFGAPMNWEIMFPCPPPEAATYRSDPRIACAQHLLTQWHRVAPSFLSMHELGATIPNECKVAMNCTFVTDNLTGLFQIPSYYAWLAQADLTVPYAYYKRMLKLLQWKNPRRHWLLKSPSHIESLPVLFQVFPDARVVYTHRDPIKARASVTNLLGTLYWMRSDKPFDAGSFERLMTPEAYAFSLNRIIDQLEAGEVSRAQVHDFLFSDLMHSPLEALTDLYRKMDLPFPDQARQAVANYLAHKPQGKFGQNVYRVGEQEQIARERIIFARYQQFHNVPNEV</sequence>
<proteinExistence type="predicted"/>
<name>A0A6S6XWS5_9PROT</name>
<dbReference type="KEGG" id="doe:DENOEST_2239"/>
<evidence type="ECO:0008006" key="3">
    <source>
        <dbReference type="Google" id="ProtNLM"/>
    </source>
</evidence>
<accession>A0A6S6XWS5</accession>
<protein>
    <recommendedName>
        <fullName evidence="3">Sulfotransferase</fullName>
    </recommendedName>
</protein>
<dbReference type="RefSeq" id="WP_145772091.1">
    <property type="nucleotide sequence ID" value="NZ_LR778301.1"/>
</dbReference>
<keyword evidence="2" id="KW-1185">Reference proteome</keyword>
<dbReference type="Gene3D" id="3.40.50.300">
    <property type="entry name" value="P-loop containing nucleotide triphosphate hydrolases"/>
    <property type="match status" value="1"/>
</dbReference>
<organism evidence="1 2">
    <name type="scientific">Denitratisoma oestradiolicum</name>
    <dbReference type="NCBI Taxonomy" id="311182"/>
    <lineage>
        <taxon>Bacteria</taxon>
        <taxon>Pseudomonadati</taxon>
        <taxon>Pseudomonadota</taxon>
        <taxon>Betaproteobacteria</taxon>
        <taxon>Nitrosomonadales</taxon>
        <taxon>Sterolibacteriaceae</taxon>
        <taxon>Denitratisoma</taxon>
    </lineage>
</organism>
<dbReference type="Proteomes" id="UP000515733">
    <property type="component" value="Chromosome"/>
</dbReference>
<dbReference type="SUPFAM" id="SSF52540">
    <property type="entry name" value="P-loop containing nucleoside triphosphate hydrolases"/>
    <property type="match status" value="1"/>
</dbReference>
<dbReference type="EMBL" id="LR778301">
    <property type="protein sequence ID" value="CAB1369404.1"/>
    <property type="molecule type" value="Genomic_DNA"/>
</dbReference>
<dbReference type="PANTHER" id="PTHR36451">
    <property type="entry name" value="PAPS-DEPENDENT SULFOTRANSFERASE STF3"/>
    <property type="match status" value="1"/>
</dbReference>
<evidence type="ECO:0000313" key="2">
    <source>
        <dbReference type="Proteomes" id="UP000515733"/>
    </source>
</evidence>
<dbReference type="InterPro" id="IPR052736">
    <property type="entry name" value="Stf3_sulfotransferase"/>
</dbReference>
<dbReference type="OrthoDB" id="9777890at2"/>
<gene>
    <name evidence="1" type="ORF">DENOEST_2239</name>
</gene>
<dbReference type="AlphaFoldDB" id="A0A6S6XWS5"/>
<dbReference type="InterPro" id="IPR027417">
    <property type="entry name" value="P-loop_NTPase"/>
</dbReference>
<dbReference type="PANTHER" id="PTHR36451:SF1">
    <property type="entry name" value="OMEGA-HYDROXY-BETA-DIHYDROMENAQUINONE-9 SULFOTRANSFERASE STF3"/>
    <property type="match status" value="1"/>
</dbReference>
<evidence type="ECO:0000313" key="1">
    <source>
        <dbReference type="EMBL" id="CAB1369404.1"/>
    </source>
</evidence>
<reference evidence="1 2" key="1">
    <citation type="submission" date="2020-03" db="EMBL/GenBank/DDBJ databases">
        <authorList>
            <consortium name="Genoscope - CEA"/>
            <person name="William W."/>
        </authorList>
    </citation>
    <scope>NUCLEOTIDE SEQUENCE [LARGE SCALE GENOMIC DNA]</scope>
    <source>
        <strain evidence="2">DSM 16959</strain>
    </source>
</reference>